<dbReference type="PANTHER" id="PTHR31576">
    <property type="entry name" value="TATA BOX-BINDING PROTEIN-ASSOCIATED FACTOR RNA POLYMERASE I SUBUNIT B"/>
    <property type="match status" value="1"/>
</dbReference>
<dbReference type="GO" id="GO:0008270">
    <property type="term" value="F:zinc ion binding"/>
    <property type="evidence" value="ECO:0007669"/>
    <property type="project" value="UniProtKB-KW"/>
</dbReference>
<sequence length="705" mass="79088">MVVMELDETHMPSSFGLLREVGKGRRALEKKSEYVAGRPWSKYEAYQLIMQGQAKALVNHKADPSVHDVMLRLWAKYLSLLGVAFVNEGEVRLVPKGLEGAKHTWQRELHRGGVEKPEVNPNGMKRKLKKNEYIASRSKAGKTPDDMGEESFAGALLGETFYEGDNPMENNDEVDTGKQDTDPSSDDSEEFSDSSDNEGEQNPGKWKVISSIQHMTLPKTLAFTYLACIFASNWITVSDILRWVYDGTVPYLETTHLLQPDMKLSAYDQHLFKPTHMTAAMLRYEAGRLLQFLGFETIPDIPVKYICIATTLSLDLPEAVVPRVVRLWRQCPVDVGYKGIANVNGAKSLANVDAVCAAYVLVTLKQIFGLDDNRERLLSKYTKALQERIAKDRGLFDWCAWQTHATYKFLPAWCLQGRQNKLAVSSVDELCRTFESAGYKEQSFSHSKLYTRLKTKKVATFQRDNRDILKRAANILEGRWRNRDATAARTRAEEHTVGDWRDPSQSAPSQDSTSEHFKSSILEHVLNPEEFLHSELKDGDPPSLPKHSEDQSSFESAPASSRFGSGAKSVPPSSRLSSTTSMSPSPSSTRQTSSSSAAASRGTSSQTGEDATSAGRSDHAEDPEEVISQLLGMLSKASDGYVAYPRVSAHNLRNEDCVKELRAKQHSSYKWLLKVLHQWTFCPETDIEQMVWNVEEIMRKKSMLV</sequence>
<name>A0AAN9GJX2_9CAEN</name>
<organism evidence="13 14">
    <name type="scientific">Littorina saxatilis</name>
    <dbReference type="NCBI Taxonomy" id="31220"/>
    <lineage>
        <taxon>Eukaryota</taxon>
        <taxon>Metazoa</taxon>
        <taxon>Spiralia</taxon>
        <taxon>Lophotrochozoa</taxon>
        <taxon>Mollusca</taxon>
        <taxon>Gastropoda</taxon>
        <taxon>Caenogastropoda</taxon>
        <taxon>Littorinimorpha</taxon>
        <taxon>Littorinoidea</taxon>
        <taxon>Littorinidae</taxon>
        <taxon>Littorina</taxon>
    </lineage>
</organism>
<evidence type="ECO:0000256" key="4">
    <source>
        <dbReference type="ARBA" id="ARBA00022771"/>
    </source>
</evidence>
<feature type="compositionally biased region" description="Basic and acidic residues" evidence="10">
    <location>
        <begin position="533"/>
        <end position="550"/>
    </location>
</feature>
<comment type="caution">
    <text evidence="13">The sequence shown here is derived from an EMBL/GenBank/DDBJ whole genome shotgun (WGS) entry which is preliminary data.</text>
</comment>
<feature type="region of interest" description="Disordered" evidence="10">
    <location>
        <begin position="112"/>
        <end position="149"/>
    </location>
</feature>
<dbReference type="AlphaFoldDB" id="A0AAN9GJX2"/>
<keyword evidence="14" id="KW-1185">Reference proteome</keyword>
<dbReference type="InterPro" id="IPR048538">
    <property type="entry name" value="Rrn7_cyclin_C"/>
</dbReference>
<dbReference type="InterPro" id="IPR033599">
    <property type="entry name" value="TAF1B/Rrn7"/>
</dbReference>
<feature type="region of interest" description="Disordered" evidence="10">
    <location>
        <begin position="533"/>
        <end position="623"/>
    </location>
</feature>
<keyword evidence="7" id="KW-0238">DNA-binding</keyword>
<evidence type="ECO:0000256" key="2">
    <source>
        <dbReference type="ARBA" id="ARBA00006899"/>
    </source>
</evidence>
<reference evidence="13 14" key="1">
    <citation type="submission" date="2024-02" db="EMBL/GenBank/DDBJ databases">
        <title>Chromosome-scale genome assembly of the rough periwinkle Littorina saxatilis.</title>
        <authorList>
            <person name="De Jode A."/>
            <person name="Faria R."/>
            <person name="Formenti G."/>
            <person name="Sims Y."/>
            <person name="Smith T.P."/>
            <person name="Tracey A."/>
            <person name="Wood J.M.D."/>
            <person name="Zagrodzka Z.B."/>
            <person name="Johannesson K."/>
            <person name="Butlin R.K."/>
            <person name="Leder E.H."/>
        </authorList>
    </citation>
    <scope>NUCLEOTIDE SEQUENCE [LARGE SCALE GENOMIC DNA]</scope>
    <source>
        <strain evidence="13">Snail1</strain>
        <tissue evidence="13">Muscle</tissue>
    </source>
</reference>
<keyword evidence="4" id="KW-0863">Zinc-finger</keyword>
<evidence type="ECO:0000259" key="11">
    <source>
        <dbReference type="Pfam" id="PF20644"/>
    </source>
</evidence>
<feature type="compositionally biased region" description="Basic and acidic residues" evidence="10">
    <location>
        <begin position="485"/>
        <end position="502"/>
    </location>
</feature>
<evidence type="ECO:0000256" key="5">
    <source>
        <dbReference type="ARBA" id="ARBA00022833"/>
    </source>
</evidence>
<evidence type="ECO:0000313" key="14">
    <source>
        <dbReference type="Proteomes" id="UP001374579"/>
    </source>
</evidence>
<dbReference type="GO" id="GO:0042790">
    <property type="term" value="P:nucleolar large rRNA transcription by RNA polymerase I"/>
    <property type="evidence" value="ECO:0007669"/>
    <property type="project" value="TreeGrafter"/>
</dbReference>
<feature type="region of interest" description="Disordered" evidence="10">
    <location>
        <begin position="485"/>
        <end position="517"/>
    </location>
</feature>
<keyword evidence="6" id="KW-0805">Transcription regulation</keyword>
<dbReference type="GO" id="GO:0005668">
    <property type="term" value="C:RNA polymerase transcription factor SL1 complex"/>
    <property type="evidence" value="ECO:0007669"/>
    <property type="project" value="TreeGrafter"/>
</dbReference>
<feature type="region of interest" description="Disordered" evidence="10">
    <location>
        <begin position="163"/>
        <end position="205"/>
    </location>
</feature>
<dbReference type="Proteomes" id="UP001374579">
    <property type="component" value="Unassembled WGS sequence"/>
</dbReference>
<dbReference type="EMBL" id="JBAMIC010000003">
    <property type="protein sequence ID" value="KAK7110749.1"/>
    <property type="molecule type" value="Genomic_DNA"/>
</dbReference>
<dbReference type="GO" id="GO:0070860">
    <property type="term" value="C:RNA polymerase I core factor complex"/>
    <property type="evidence" value="ECO:0007669"/>
    <property type="project" value="InterPro"/>
</dbReference>
<evidence type="ECO:0000256" key="7">
    <source>
        <dbReference type="ARBA" id="ARBA00023125"/>
    </source>
</evidence>
<keyword evidence="5" id="KW-0862">Zinc</keyword>
<feature type="domain" description="Rrn7/TAF1B C-terminal cyclin" evidence="12">
    <location>
        <begin position="289"/>
        <end position="403"/>
    </location>
</feature>
<proteinExistence type="inferred from homology"/>
<dbReference type="GO" id="GO:0001164">
    <property type="term" value="F:RNA polymerase I core promoter sequence-specific DNA binding"/>
    <property type="evidence" value="ECO:0007669"/>
    <property type="project" value="InterPro"/>
</dbReference>
<evidence type="ECO:0000256" key="1">
    <source>
        <dbReference type="ARBA" id="ARBA00004604"/>
    </source>
</evidence>
<keyword evidence="3" id="KW-0479">Metal-binding</keyword>
<feature type="compositionally biased region" description="Acidic residues" evidence="10">
    <location>
        <begin position="183"/>
        <end position="199"/>
    </location>
</feature>
<evidence type="ECO:0000256" key="10">
    <source>
        <dbReference type="SAM" id="MobiDB-lite"/>
    </source>
</evidence>
<dbReference type="InterPro" id="IPR048540">
    <property type="entry name" value="Rrn7_cyclin_N"/>
</dbReference>
<keyword evidence="9" id="KW-0539">Nucleus</keyword>
<evidence type="ECO:0000256" key="9">
    <source>
        <dbReference type="ARBA" id="ARBA00023242"/>
    </source>
</evidence>
<dbReference type="Pfam" id="PF20645">
    <property type="entry name" value="Rrn7_cyclin_C"/>
    <property type="match status" value="1"/>
</dbReference>
<keyword evidence="8" id="KW-0804">Transcription</keyword>
<dbReference type="PANTHER" id="PTHR31576:SF2">
    <property type="entry name" value="TATA BOX-BINDING PROTEIN-ASSOCIATED FACTOR RNA POLYMERASE I SUBUNIT B"/>
    <property type="match status" value="1"/>
</dbReference>
<feature type="compositionally biased region" description="Polar residues" evidence="10">
    <location>
        <begin position="551"/>
        <end position="563"/>
    </location>
</feature>
<feature type="compositionally biased region" description="Low complexity" evidence="10">
    <location>
        <begin position="569"/>
        <end position="605"/>
    </location>
</feature>
<gene>
    <name evidence="13" type="ORF">V1264_014573</name>
</gene>
<comment type="similarity">
    <text evidence="2">Belongs to the RRN7/TAF1B family.</text>
</comment>
<evidence type="ECO:0000256" key="3">
    <source>
        <dbReference type="ARBA" id="ARBA00022723"/>
    </source>
</evidence>
<feature type="compositionally biased region" description="Polar residues" evidence="10">
    <location>
        <begin position="503"/>
        <end position="512"/>
    </location>
</feature>
<evidence type="ECO:0000259" key="12">
    <source>
        <dbReference type="Pfam" id="PF20645"/>
    </source>
</evidence>
<feature type="domain" description="Rrn7/TAF1B N-terminal cyclin" evidence="11">
    <location>
        <begin position="179"/>
        <end position="258"/>
    </location>
</feature>
<dbReference type="Pfam" id="PF20644">
    <property type="entry name" value="Rrn7_cyclin_N"/>
    <property type="match status" value="1"/>
</dbReference>
<evidence type="ECO:0000256" key="8">
    <source>
        <dbReference type="ARBA" id="ARBA00023163"/>
    </source>
</evidence>
<comment type="subcellular location">
    <subcellularLocation>
        <location evidence="1">Nucleus</location>
        <location evidence="1">Nucleolus</location>
    </subcellularLocation>
</comment>
<evidence type="ECO:0000313" key="13">
    <source>
        <dbReference type="EMBL" id="KAK7110749.1"/>
    </source>
</evidence>
<evidence type="ECO:0000256" key="6">
    <source>
        <dbReference type="ARBA" id="ARBA00023015"/>
    </source>
</evidence>
<protein>
    <submittedName>
        <fullName evidence="13">Uncharacterized protein</fullName>
    </submittedName>
</protein>
<accession>A0AAN9GJX2</accession>